<dbReference type="EMBL" id="JAAOIW010000019">
    <property type="protein sequence ID" value="NHN34448.1"/>
    <property type="molecule type" value="Genomic_DNA"/>
</dbReference>
<accession>A0ABX0JEW9</accession>
<dbReference type="Proteomes" id="UP001165962">
    <property type="component" value="Unassembled WGS sequence"/>
</dbReference>
<gene>
    <name evidence="1" type="ORF">G9U52_32155</name>
</gene>
<protein>
    <submittedName>
        <fullName evidence="1">Uncharacterized protein</fullName>
    </submittedName>
</protein>
<dbReference type="RefSeq" id="WP_166155555.1">
    <property type="nucleotide sequence ID" value="NZ_JAAOIW010000019.1"/>
</dbReference>
<name>A0ABX0JEW9_9BACL</name>
<proteinExistence type="predicted"/>
<organism evidence="1 2">
    <name type="scientific">Paenibacillus agricola</name>
    <dbReference type="NCBI Taxonomy" id="2716264"/>
    <lineage>
        <taxon>Bacteria</taxon>
        <taxon>Bacillati</taxon>
        <taxon>Bacillota</taxon>
        <taxon>Bacilli</taxon>
        <taxon>Bacillales</taxon>
        <taxon>Paenibacillaceae</taxon>
        <taxon>Paenibacillus</taxon>
    </lineage>
</organism>
<keyword evidence="2" id="KW-1185">Reference proteome</keyword>
<reference evidence="1" key="1">
    <citation type="submission" date="2020-03" db="EMBL/GenBank/DDBJ databases">
        <title>Draft sequencing of Paenibacilllus sp. S3N08.</title>
        <authorList>
            <person name="Kim D.-U."/>
        </authorList>
    </citation>
    <scope>NUCLEOTIDE SEQUENCE</scope>
    <source>
        <strain evidence="1">S3N08</strain>
    </source>
</reference>
<comment type="caution">
    <text evidence="1">The sequence shown here is derived from an EMBL/GenBank/DDBJ whole genome shotgun (WGS) entry which is preliminary data.</text>
</comment>
<evidence type="ECO:0000313" key="1">
    <source>
        <dbReference type="EMBL" id="NHN34448.1"/>
    </source>
</evidence>
<evidence type="ECO:0000313" key="2">
    <source>
        <dbReference type="Proteomes" id="UP001165962"/>
    </source>
</evidence>
<sequence>MTSISYKEDSIPVFLFGADSNIIPSLLTALKNNKLTLASLKESLVRIDLFRSQALLYSAKGDKYSIPIFA</sequence>